<dbReference type="PANTHER" id="PTHR33327">
    <property type="entry name" value="ENDONUCLEASE"/>
    <property type="match status" value="1"/>
</dbReference>
<name>A0A564XXB3_HYMDI</name>
<evidence type="ECO:0000256" key="1">
    <source>
        <dbReference type="SAM" id="MobiDB-lite"/>
    </source>
</evidence>
<evidence type="ECO:0000313" key="3">
    <source>
        <dbReference type="EMBL" id="VUZ39681.1"/>
    </source>
</evidence>
<keyword evidence="4" id="KW-1185">Reference proteome</keyword>
<feature type="domain" description="DUF7041" evidence="2">
    <location>
        <begin position="7"/>
        <end position="77"/>
    </location>
</feature>
<reference evidence="3 4" key="1">
    <citation type="submission" date="2019-07" db="EMBL/GenBank/DDBJ databases">
        <authorList>
            <person name="Jastrzebski P J."/>
            <person name="Paukszto L."/>
            <person name="Jastrzebski P J."/>
        </authorList>
    </citation>
    <scope>NUCLEOTIDE SEQUENCE [LARGE SCALE GENOMIC DNA]</scope>
    <source>
        <strain evidence="3 4">WMS-il1</strain>
    </source>
</reference>
<feature type="region of interest" description="Disordered" evidence="1">
    <location>
        <begin position="291"/>
        <end position="314"/>
    </location>
</feature>
<proteinExistence type="predicted"/>
<feature type="compositionally biased region" description="Basic residues" evidence="1">
    <location>
        <begin position="294"/>
        <end position="307"/>
    </location>
</feature>
<organism evidence="3 4">
    <name type="scientific">Hymenolepis diminuta</name>
    <name type="common">Rat tapeworm</name>
    <dbReference type="NCBI Taxonomy" id="6216"/>
    <lineage>
        <taxon>Eukaryota</taxon>
        <taxon>Metazoa</taxon>
        <taxon>Spiralia</taxon>
        <taxon>Lophotrochozoa</taxon>
        <taxon>Platyhelminthes</taxon>
        <taxon>Cestoda</taxon>
        <taxon>Eucestoda</taxon>
        <taxon>Cyclophyllidea</taxon>
        <taxon>Hymenolepididae</taxon>
        <taxon>Hymenolepis</taxon>
    </lineage>
</organism>
<evidence type="ECO:0000259" key="2">
    <source>
        <dbReference type="Pfam" id="PF23055"/>
    </source>
</evidence>
<dbReference type="EMBL" id="CABIJS010000022">
    <property type="protein sequence ID" value="VUZ39681.1"/>
    <property type="molecule type" value="Genomic_DNA"/>
</dbReference>
<accession>A0A564XXB3</accession>
<protein>
    <recommendedName>
        <fullName evidence="2">DUF7041 domain-containing protein</fullName>
    </recommendedName>
</protein>
<dbReference type="Pfam" id="PF23055">
    <property type="entry name" value="DUF7041"/>
    <property type="match status" value="1"/>
</dbReference>
<dbReference type="InterPro" id="IPR055469">
    <property type="entry name" value="DUF7041"/>
</dbReference>
<dbReference type="Proteomes" id="UP000321570">
    <property type="component" value="Unassembled WGS sequence"/>
</dbReference>
<dbReference type="AlphaFoldDB" id="A0A564XXB3"/>
<gene>
    <name evidence="3" type="ORF">WMSIL1_LOCUS994</name>
</gene>
<sequence>MQWNSYVWFRQLENNFQLRGIPKQKIMLQHASSVLLTDVAAEVIDIIDNDQKTAPTTLKRAVISRLSDSQGKYVQQLFLQVELGDRTPSQLLRHMRSLLDETRVVETPTSNRVTTQQSKVQTKLLEKLELLVPNIPSQFGDKQRPRFSKQSDRPPKYRNQICFYHRMYGDDAKKCQPSCKYPKTDTIISQGNVTGSNSSAIPLQPTSLVLQATNNHLFNPHTALYAIWAPINQDLNMAESLNLNCKQPSKTINSAMVFDTELFQTDIRELLERADDSYLVKDDIHDFLPEHAAASRKTRDKRKRKTPKSTAVNQ</sequence>
<dbReference type="PANTHER" id="PTHR33327:SF3">
    <property type="entry name" value="RNA-DIRECTED DNA POLYMERASE"/>
    <property type="match status" value="1"/>
</dbReference>
<evidence type="ECO:0000313" key="4">
    <source>
        <dbReference type="Proteomes" id="UP000321570"/>
    </source>
</evidence>